<protein>
    <submittedName>
        <fullName evidence="1">Uncharacterized protein</fullName>
    </submittedName>
</protein>
<evidence type="ECO:0000313" key="2">
    <source>
        <dbReference type="Proteomes" id="UP000559027"/>
    </source>
</evidence>
<evidence type="ECO:0000313" key="1">
    <source>
        <dbReference type="EMBL" id="KAF5358391.1"/>
    </source>
</evidence>
<keyword evidence="2" id="KW-1185">Reference proteome</keyword>
<gene>
    <name evidence="1" type="ORF">D9756_001191</name>
</gene>
<organism evidence="1 2">
    <name type="scientific">Leucocoprinus leucothites</name>
    <dbReference type="NCBI Taxonomy" id="201217"/>
    <lineage>
        <taxon>Eukaryota</taxon>
        <taxon>Fungi</taxon>
        <taxon>Dikarya</taxon>
        <taxon>Basidiomycota</taxon>
        <taxon>Agaricomycotina</taxon>
        <taxon>Agaricomycetes</taxon>
        <taxon>Agaricomycetidae</taxon>
        <taxon>Agaricales</taxon>
        <taxon>Agaricineae</taxon>
        <taxon>Agaricaceae</taxon>
        <taxon>Leucocoprinus</taxon>
    </lineage>
</organism>
<dbReference type="Proteomes" id="UP000559027">
    <property type="component" value="Unassembled WGS sequence"/>
</dbReference>
<proteinExistence type="predicted"/>
<comment type="caution">
    <text evidence="1">The sequence shown here is derived from an EMBL/GenBank/DDBJ whole genome shotgun (WGS) entry which is preliminary data.</text>
</comment>
<dbReference type="EMBL" id="JAACJO010000005">
    <property type="protein sequence ID" value="KAF5358391.1"/>
    <property type="molecule type" value="Genomic_DNA"/>
</dbReference>
<accession>A0A8H5G4Y4</accession>
<reference evidence="1 2" key="1">
    <citation type="journal article" date="2020" name="ISME J.">
        <title>Uncovering the hidden diversity of litter-decomposition mechanisms in mushroom-forming fungi.</title>
        <authorList>
            <person name="Floudas D."/>
            <person name="Bentzer J."/>
            <person name="Ahren D."/>
            <person name="Johansson T."/>
            <person name="Persson P."/>
            <person name="Tunlid A."/>
        </authorList>
    </citation>
    <scope>NUCLEOTIDE SEQUENCE [LARGE SCALE GENOMIC DNA]</scope>
    <source>
        <strain evidence="1 2">CBS 146.42</strain>
    </source>
</reference>
<dbReference type="AlphaFoldDB" id="A0A8H5G4Y4"/>
<sequence>MTQNNRWRFAFVSKQDQFDSERTLEFCLDHLWNNNSTYFFLGHGTKTVLVFASREQVELETYLNEAFEPTFKLHFLGGVGYPCAPERICGLIQHHMITDSGSHPNTDVSQLFVHAFSLATCIVAFINDHPYHDYVTHLNVIMDILSQCKPGDLDHILQHLYKQIIPDNLISISEHILALLACFSFCKEAAPLSLTAISTQDIGRILSVDCASLRLALRVLSPSIIRCHLPIPNSTEPAEFVSLSLPRENQTYGSFDLLA</sequence>
<name>A0A8H5G4Y4_9AGAR</name>